<sequence length="436" mass="45739">MTTKGTHLSTRSIAGSLRGYLDASCYLWYLVAFCLSLNCGLSCAEATPTAITPVAAAAAAAAAVLLSPPVESKKVLGIARGANFEAIGDFCFTVPPGSRGALMVETMLHEEGHELLIHPKSAAVEYEAATAAAGVPLDAAGEATLAATCRAIRKNSIVRQSLAGSPSESQLSTGMPSFFELNLAIDSSLDGSDVTAWITRCDEGKQLNAAYSATFLNPGSFFYRQFSCQDQGLLPLYMVLSLFALAICLSALAVGLAVAALLSMLGASVTPDELNPAALYTTLRVSSLPYPLLSPFCFDLVDAQLVPGGRDALCGAALPLQVTKDSAAAHADKQGKERRSVEPMEGSALEYAGLRTGILAAAIVAARSNWLGQVEAASLMPKGLKAEGGSQGVMLGLRACCNNFDNRLEECRLTHGELKALQAHARFRWGKICEEI</sequence>
<keyword evidence="1" id="KW-1133">Transmembrane helix</keyword>
<reference evidence="3" key="1">
    <citation type="submission" date="2025-08" db="UniProtKB">
        <authorList>
            <consortium name="RefSeq"/>
        </authorList>
    </citation>
    <scope>IDENTIFICATION</scope>
</reference>
<protein>
    <submittedName>
        <fullName evidence="3">Uncharacterized protein LOC34617479</fullName>
    </submittedName>
</protein>
<organism evidence="2 3">
    <name type="scientific">Cyclospora cayetanensis</name>
    <dbReference type="NCBI Taxonomy" id="88456"/>
    <lineage>
        <taxon>Eukaryota</taxon>
        <taxon>Sar</taxon>
        <taxon>Alveolata</taxon>
        <taxon>Apicomplexa</taxon>
        <taxon>Conoidasida</taxon>
        <taxon>Coccidia</taxon>
        <taxon>Eucoccidiorida</taxon>
        <taxon>Eimeriorina</taxon>
        <taxon>Eimeriidae</taxon>
        <taxon>Cyclospora</taxon>
    </lineage>
</organism>
<name>A0A6P6RYD2_9EIME</name>
<dbReference type="RefSeq" id="XP_026192926.1">
    <property type="nucleotide sequence ID" value="XM_026337141.1"/>
</dbReference>
<evidence type="ECO:0000256" key="1">
    <source>
        <dbReference type="SAM" id="Phobius"/>
    </source>
</evidence>
<dbReference type="OrthoDB" id="9975959at2759"/>
<keyword evidence="1" id="KW-0472">Membrane</keyword>
<keyword evidence="2" id="KW-1185">Reference proteome</keyword>
<feature type="transmembrane region" description="Helical" evidence="1">
    <location>
        <begin position="234"/>
        <end position="262"/>
    </location>
</feature>
<dbReference type="Proteomes" id="UP000515125">
    <property type="component" value="Unplaced"/>
</dbReference>
<accession>A0A6P6RYD2</accession>
<evidence type="ECO:0000313" key="2">
    <source>
        <dbReference type="Proteomes" id="UP000515125"/>
    </source>
</evidence>
<gene>
    <name evidence="3" type="primary">LOC34617479</name>
</gene>
<proteinExistence type="predicted"/>
<dbReference type="AlphaFoldDB" id="A0A6P6RYD2"/>
<keyword evidence="1" id="KW-0812">Transmembrane</keyword>
<evidence type="ECO:0000313" key="3">
    <source>
        <dbReference type="RefSeq" id="XP_026192926.1"/>
    </source>
</evidence>
<dbReference type="GeneID" id="34617479"/>